<evidence type="ECO:0000313" key="9">
    <source>
        <dbReference type="EMBL" id="CDS18810.1"/>
    </source>
</evidence>
<gene>
    <name evidence="11" type="primary">EGR_07836</name>
    <name evidence="9" type="ORF">EgrG_000665200</name>
</gene>
<evidence type="ECO:0000256" key="8">
    <source>
        <dbReference type="RuleBase" id="RU368100"/>
    </source>
</evidence>
<evidence type="ECO:0000256" key="3">
    <source>
        <dbReference type="ARBA" id="ARBA00017926"/>
    </source>
</evidence>
<dbReference type="Proteomes" id="UP000492820">
    <property type="component" value="Unassembled WGS sequence"/>
</dbReference>
<dbReference type="SUPFAM" id="SSF54762">
    <property type="entry name" value="Signal recognition particle alu RNA binding heterodimer, SRP9/14"/>
    <property type="match status" value="1"/>
</dbReference>
<comment type="function">
    <text evidence="8">Component of the signal recognition particle (SRP) complex, a ribonucleoprotein complex that mediates the cotranslational targeting of secretory and membrane proteins to the endoplasmic reticulum (ER). SRP9 together with SRP14 and the Alu portion of the SRP RNA, constitutes the elongation arrest domain of SRP. The complex of SRP9 and SRP14 is required for SRP RNA binding.</text>
</comment>
<dbReference type="GO" id="GO:0005786">
    <property type="term" value="C:signal recognition particle, endoplasmic reticulum targeting"/>
    <property type="evidence" value="ECO:0007669"/>
    <property type="project" value="UniProtKB-UniRule"/>
</dbReference>
<dbReference type="OrthoDB" id="19209at2759"/>
<dbReference type="PANTHER" id="PTHR12013">
    <property type="entry name" value="SIGNAL RECOGNITION PARTICLE 14 KD PROTEIN"/>
    <property type="match status" value="1"/>
</dbReference>
<dbReference type="GO" id="GO:0030942">
    <property type="term" value="F:endoplasmic reticulum signal peptide binding"/>
    <property type="evidence" value="ECO:0007669"/>
    <property type="project" value="UniProtKB-UniRule"/>
</dbReference>
<dbReference type="EMBL" id="LK028578">
    <property type="protein sequence ID" value="CDS18810.1"/>
    <property type="molecule type" value="Genomic_DNA"/>
</dbReference>
<evidence type="ECO:0000256" key="7">
    <source>
        <dbReference type="ARBA" id="ARBA00023274"/>
    </source>
</evidence>
<organism evidence="9">
    <name type="scientific">Echinococcus granulosus</name>
    <name type="common">Hydatid tapeworm</name>
    <dbReference type="NCBI Taxonomy" id="6210"/>
    <lineage>
        <taxon>Eukaryota</taxon>
        <taxon>Metazoa</taxon>
        <taxon>Spiralia</taxon>
        <taxon>Lophotrochozoa</taxon>
        <taxon>Platyhelminthes</taxon>
        <taxon>Cestoda</taxon>
        <taxon>Eucestoda</taxon>
        <taxon>Cyclophyllidea</taxon>
        <taxon>Taeniidae</taxon>
        <taxon>Echinococcus</taxon>
        <taxon>Echinococcus granulosus group</taxon>
    </lineage>
</organism>
<keyword evidence="7 8" id="KW-0687">Ribonucleoprotein</keyword>
<sequence length="133" mass="14405">MLLDNDAFLSALTKMLAESKSGKSLFITMKRHDGRTKPIPRKKGNQVPRASTSGENCCLMRVTLGSKKISTLIYQRDMNRFNQAYANVIKANIDGLKKRDKRSGGAAATVASSKTIISSKVASSSPRTPSADV</sequence>
<dbReference type="FunFam" id="3.30.720.10:FF:000003">
    <property type="entry name" value="Signal recognition particle 14"/>
    <property type="match status" value="1"/>
</dbReference>
<comment type="subcellular location">
    <subcellularLocation>
        <location evidence="1 8">Cytoplasm</location>
    </subcellularLocation>
</comment>
<evidence type="ECO:0000256" key="1">
    <source>
        <dbReference type="ARBA" id="ARBA00004496"/>
    </source>
</evidence>
<comment type="subunit">
    <text evidence="8">Heterodimer with SRP9; binds RNA as heterodimer. Component of a signal recognition particle (SRP) complex that consists of a 7SL RNA molecule of 300 nucleotides and six protein subunits: SRP72, SRP68, SRP54, SRP19, SRP14 and SRP9.</text>
</comment>
<dbReference type="AlphaFoldDB" id="A0A068WGF6"/>
<dbReference type="GO" id="GO:0008312">
    <property type="term" value="F:7S RNA binding"/>
    <property type="evidence" value="ECO:0007669"/>
    <property type="project" value="UniProtKB-UniRule"/>
</dbReference>
<keyword evidence="6 8" id="KW-0733">Signal recognition particle</keyword>
<evidence type="ECO:0000256" key="4">
    <source>
        <dbReference type="ARBA" id="ARBA00022490"/>
    </source>
</evidence>
<comment type="similarity">
    <text evidence="2 8">Belongs to the SRP14 family.</text>
</comment>
<proteinExistence type="inferred from homology"/>
<keyword evidence="5 8" id="KW-0694">RNA-binding</keyword>
<dbReference type="InterPro" id="IPR003210">
    <property type="entry name" value="Signal_recog_particle_SRP14"/>
</dbReference>
<dbReference type="InterPro" id="IPR009018">
    <property type="entry name" value="Signal_recog_particle_SRP9/14"/>
</dbReference>
<keyword evidence="4 8" id="KW-0963">Cytoplasm</keyword>
<reference evidence="11" key="3">
    <citation type="submission" date="2020-10" db="UniProtKB">
        <authorList>
            <consortium name="WormBaseParasite"/>
        </authorList>
    </citation>
    <scope>IDENTIFICATION</scope>
</reference>
<evidence type="ECO:0000313" key="11">
    <source>
        <dbReference type="WBParaSite" id="EgrG_000665200"/>
    </source>
</evidence>
<reference evidence="9" key="2">
    <citation type="submission" date="2014-06" db="EMBL/GenBank/DDBJ databases">
        <authorList>
            <person name="Aslett M."/>
        </authorList>
    </citation>
    <scope>NUCLEOTIDE SEQUENCE</scope>
</reference>
<protein>
    <recommendedName>
        <fullName evidence="3 8">Signal recognition particle 14 kDa protein</fullName>
        <shortName evidence="8">SRP14</shortName>
    </recommendedName>
</protein>
<dbReference type="GO" id="GO:0006614">
    <property type="term" value="P:SRP-dependent cotranslational protein targeting to membrane"/>
    <property type="evidence" value="ECO:0007669"/>
    <property type="project" value="UniProtKB-UniRule"/>
</dbReference>
<evidence type="ECO:0000256" key="6">
    <source>
        <dbReference type="ARBA" id="ARBA00023135"/>
    </source>
</evidence>
<dbReference type="Gene3D" id="3.30.720.10">
    <property type="entry name" value="Signal recognition particle alu RNA binding heterodimer, srp9/1"/>
    <property type="match status" value="1"/>
</dbReference>
<evidence type="ECO:0000313" key="10">
    <source>
        <dbReference type="Proteomes" id="UP000492820"/>
    </source>
</evidence>
<accession>A0A068WGF6</accession>
<name>A0A068WGF6_ECHGR</name>
<reference evidence="9 10" key="1">
    <citation type="journal article" date="2013" name="Nature">
        <title>The genomes of four tapeworm species reveal adaptations to parasitism.</title>
        <authorList>
            <person name="Tsai I.J."/>
            <person name="Zarowiecki M."/>
            <person name="Holroyd N."/>
            <person name="Garciarrubio A."/>
            <person name="Sanchez-Flores A."/>
            <person name="Brooks K.L."/>
            <person name="Tracey A."/>
            <person name="Bobes R.J."/>
            <person name="Fragoso G."/>
            <person name="Sciutto E."/>
            <person name="Aslett M."/>
            <person name="Beasley H."/>
            <person name="Bennett H.M."/>
            <person name="Cai J."/>
            <person name="Camicia F."/>
            <person name="Clark R."/>
            <person name="Cucher M."/>
            <person name="De Silva N."/>
            <person name="Day T.A."/>
            <person name="Deplazes P."/>
            <person name="Estrada K."/>
            <person name="Fernandez C."/>
            <person name="Holland P.W."/>
            <person name="Hou J."/>
            <person name="Hu S."/>
            <person name="Huckvale T."/>
            <person name="Hung S.S."/>
            <person name="Kamenetzky L."/>
            <person name="Keane J.A."/>
            <person name="Kiss F."/>
            <person name="Koziol U."/>
            <person name="Lambert O."/>
            <person name="Liu K."/>
            <person name="Luo X."/>
            <person name="Luo Y."/>
            <person name="Macchiaroli N."/>
            <person name="Nichol S."/>
            <person name="Paps J."/>
            <person name="Parkinson J."/>
            <person name="Pouchkina-Stantcheva N."/>
            <person name="Riddiford N."/>
            <person name="Rosenzvit M."/>
            <person name="Salinas G."/>
            <person name="Wasmuth J.D."/>
            <person name="Zamanian M."/>
            <person name="Zheng Y."/>
            <person name="Cai X."/>
            <person name="Soberon X."/>
            <person name="Olson P.D."/>
            <person name="Laclette J.P."/>
            <person name="Brehm K."/>
            <person name="Berriman M."/>
            <person name="Garciarrubio A."/>
            <person name="Bobes R.J."/>
            <person name="Fragoso G."/>
            <person name="Sanchez-Flores A."/>
            <person name="Estrada K."/>
            <person name="Cevallos M.A."/>
            <person name="Morett E."/>
            <person name="Gonzalez V."/>
            <person name="Portillo T."/>
            <person name="Ochoa-Leyva A."/>
            <person name="Jose M.V."/>
            <person name="Sciutto E."/>
            <person name="Landa A."/>
            <person name="Jimenez L."/>
            <person name="Valdes V."/>
            <person name="Carrero J.C."/>
            <person name="Larralde C."/>
            <person name="Morales-Montor J."/>
            <person name="Limon-Lason J."/>
            <person name="Soberon X."/>
            <person name="Laclette J.P."/>
        </authorList>
    </citation>
    <scope>NUCLEOTIDE SEQUENCE [LARGE SCALE GENOMIC DNA]</scope>
</reference>
<evidence type="ECO:0000256" key="5">
    <source>
        <dbReference type="ARBA" id="ARBA00022884"/>
    </source>
</evidence>
<dbReference type="WBParaSite" id="EgrG_000665200">
    <property type="protein sequence ID" value="EgrG_000665200"/>
    <property type="gene ID" value="EgrG_000665200"/>
</dbReference>
<evidence type="ECO:0000256" key="2">
    <source>
        <dbReference type="ARBA" id="ARBA00010349"/>
    </source>
</evidence>
<dbReference type="Pfam" id="PF02290">
    <property type="entry name" value="SRP14"/>
    <property type="match status" value="1"/>
</dbReference>